<keyword evidence="10" id="KW-1185">Reference proteome</keyword>
<organism evidence="9 10">
    <name type="scientific">Oleoguttula mirabilis</name>
    <dbReference type="NCBI Taxonomy" id="1507867"/>
    <lineage>
        <taxon>Eukaryota</taxon>
        <taxon>Fungi</taxon>
        <taxon>Dikarya</taxon>
        <taxon>Ascomycota</taxon>
        <taxon>Pezizomycotina</taxon>
        <taxon>Dothideomycetes</taxon>
        <taxon>Dothideomycetidae</taxon>
        <taxon>Mycosphaerellales</taxon>
        <taxon>Teratosphaeriaceae</taxon>
        <taxon>Oleoguttula</taxon>
    </lineage>
</organism>
<dbReference type="PROSITE" id="PS51405">
    <property type="entry name" value="HEME_HALOPEROXIDASE"/>
    <property type="match status" value="1"/>
</dbReference>
<dbReference type="InterPro" id="IPR000028">
    <property type="entry name" value="Chloroperoxidase"/>
</dbReference>
<dbReference type="GO" id="GO:0004601">
    <property type="term" value="F:peroxidase activity"/>
    <property type="evidence" value="ECO:0007669"/>
    <property type="project" value="UniProtKB-KW"/>
</dbReference>
<evidence type="ECO:0000313" key="9">
    <source>
        <dbReference type="EMBL" id="KAK4540457.1"/>
    </source>
</evidence>
<evidence type="ECO:0000256" key="1">
    <source>
        <dbReference type="ARBA" id="ARBA00001970"/>
    </source>
</evidence>
<accession>A0AAV9J5Y6</accession>
<keyword evidence="2" id="KW-0575">Peroxidase</keyword>
<dbReference type="GO" id="GO:0046872">
    <property type="term" value="F:metal ion binding"/>
    <property type="evidence" value="ECO:0007669"/>
    <property type="project" value="UniProtKB-KW"/>
</dbReference>
<evidence type="ECO:0000256" key="7">
    <source>
        <dbReference type="ARBA" id="ARBA00025795"/>
    </source>
</evidence>
<dbReference type="AlphaFoldDB" id="A0AAV9J5Y6"/>
<dbReference type="PANTHER" id="PTHR33577:SF9">
    <property type="entry name" value="PEROXIDASE STCC"/>
    <property type="match status" value="1"/>
</dbReference>
<evidence type="ECO:0000256" key="6">
    <source>
        <dbReference type="ARBA" id="ARBA00023004"/>
    </source>
</evidence>
<dbReference type="PANTHER" id="PTHR33577">
    <property type="entry name" value="STERIGMATOCYSTIN BIOSYNTHESIS PEROXIDASE STCC-RELATED"/>
    <property type="match status" value="1"/>
</dbReference>
<protein>
    <recommendedName>
        <fullName evidence="8">Heme haloperoxidase family profile domain-containing protein</fullName>
    </recommendedName>
</protein>
<keyword evidence="5" id="KW-0560">Oxidoreductase</keyword>
<evidence type="ECO:0000256" key="3">
    <source>
        <dbReference type="ARBA" id="ARBA00022617"/>
    </source>
</evidence>
<gene>
    <name evidence="9" type="ORF">LTR36_009203</name>
</gene>
<name>A0AAV9J5Y6_9PEZI</name>
<dbReference type="Gene3D" id="1.10.489.10">
    <property type="entry name" value="Chloroperoxidase-like"/>
    <property type="match status" value="1"/>
</dbReference>
<evidence type="ECO:0000256" key="4">
    <source>
        <dbReference type="ARBA" id="ARBA00022723"/>
    </source>
</evidence>
<dbReference type="SUPFAM" id="SSF47571">
    <property type="entry name" value="Cloroperoxidase"/>
    <property type="match status" value="1"/>
</dbReference>
<comment type="similarity">
    <text evidence="7">Belongs to the chloroperoxidase family.</text>
</comment>
<evidence type="ECO:0000256" key="2">
    <source>
        <dbReference type="ARBA" id="ARBA00022559"/>
    </source>
</evidence>
<dbReference type="Pfam" id="PF01328">
    <property type="entry name" value="Peroxidase_2"/>
    <property type="match status" value="1"/>
</dbReference>
<reference evidence="9 10" key="1">
    <citation type="submission" date="2021-11" db="EMBL/GenBank/DDBJ databases">
        <title>Black yeast isolated from Biological Soil Crust.</title>
        <authorList>
            <person name="Kurbessoian T."/>
        </authorList>
    </citation>
    <scope>NUCLEOTIDE SEQUENCE [LARGE SCALE GENOMIC DNA]</scope>
    <source>
        <strain evidence="9 10">CCFEE 5522</strain>
    </source>
</reference>
<feature type="domain" description="Heme haloperoxidase family profile" evidence="8">
    <location>
        <begin position="29"/>
        <end position="158"/>
    </location>
</feature>
<dbReference type="Proteomes" id="UP001324427">
    <property type="component" value="Unassembled WGS sequence"/>
</dbReference>
<comment type="cofactor">
    <cofactor evidence="1">
        <name>heme b</name>
        <dbReference type="ChEBI" id="CHEBI:60344"/>
    </cofactor>
</comment>
<evidence type="ECO:0000313" key="10">
    <source>
        <dbReference type="Proteomes" id="UP001324427"/>
    </source>
</evidence>
<evidence type="ECO:0000256" key="5">
    <source>
        <dbReference type="ARBA" id="ARBA00023002"/>
    </source>
</evidence>
<comment type="caution">
    <text evidence="9">The sequence shown here is derived from an EMBL/GenBank/DDBJ whole genome shotgun (WGS) entry which is preliminary data.</text>
</comment>
<keyword evidence="6" id="KW-0408">Iron</keyword>
<proteinExistence type="inferred from homology"/>
<dbReference type="InterPro" id="IPR036851">
    <property type="entry name" value="Chloroperoxidase-like_sf"/>
</dbReference>
<sequence length="158" mass="17482">MGGFSWSHLVTPMLNFFCSKPTDEIEAIKEADYTYIRGHESQRSPCPFLNSLANHNYLPRDGKNITPAHLKAALVVAGNSTPILADILSSIVKPVTRKDGTFTLADLRRHNVIEHDASFTRLDFRQGDNYTFQPASSAPCSPTPKAARSLKKVWRGPG</sequence>
<keyword evidence="3" id="KW-0349">Heme</keyword>
<keyword evidence="4" id="KW-0479">Metal-binding</keyword>
<evidence type="ECO:0000259" key="8">
    <source>
        <dbReference type="PROSITE" id="PS51405"/>
    </source>
</evidence>
<dbReference type="EMBL" id="JAVFHQ010000067">
    <property type="protein sequence ID" value="KAK4540457.1"/>
    <property type="molecule type" value="Genomic_DNA"/>
</dbReference>